<evidence type="ECO:0000313" key="15">
    <source>
        <dbReference type="EMBL" id="SFW40826.1"/>
    </source>
</evidence>
<dbReference type="PRINTS" id="PR02008">
    <property type="entry name" value="RCMTFAMILY"/>
</dbReference>
<dbReference type="InterPro" id="IPR001678">
    <property type="entry name" value="MeTrfase_RsmB-F_NOP2_dom"/>
</dbReference>
<evidence type="ECO:0000256" key="10">
    <source>
        <dbReference type="ARBA" id="ARBA00030399"/>
    </source>
</evidence>
<feature type="binding site" evidence="13">
    <location>
        <position position="277"/>
    </location>
    <ligand>
        <name>S-adenosyl-L-methionine</name>
        <dbReference type="ChEBI" id="CHEBI:59789"/>
    </ligand>
</feature>
<dbReference type="InterPro" id="IPR006027">
    <property type="entry name" value="NusB_RsmB_TIM44"/>
</dbReference>
<dbReference type="SUPFAM" id="SSF53335">
    <property type="entry name" value="S-adenosyl-L-methionine-dependent methyltransferases"/>
    <property type="match status" value="1"/>
</dbReference>
<evidence type="ECO:0000256" key="1">
    <source>
        <dbReference type="ARBA" id="ARBA00002724"/>
    </source>
</evidence>
<feature type="binding site" evidence="13">
    <location>
        <begin position="253"/>
        <end position="259"/>
    </location>
    <ligand>
        <name>S-adenosyl-L-methionine</name>
        <dbReference type="ChEBI" id="CHEBI:59789"/>
    </ligand>
</feature>
<dbReference type="RefSeq" id="WP_072300626.1">
    <property type="nucleotide sequence ID" value="NZ_FPIP01000006.1"/>
</dbReference>
<evidence type="ECO:0000256" key="4">
    <source>
        <dbReference type="ARBA" id="ARBA00022490"/>
    </source>
</evidence>
<keyword evidence="7 13" id="KW-0808">Transferase</keyword>
<dbReference type="GO" id="GO:0005737">
    <property type="term" value="C:cytoplasm"/>
    <property type="evidence" value="ECO:0007669"/>
    <property type="project" value="UniProtKB-SubCell"/>
</dbReference>
<dbReference type="InterPro" id="IPR029063">
    <property type="entry name" value="SAM-dependent_MTases_sf"/>
</dbReference>
<dbReference type="AlphaFoldDB" id="A0A1K1NZ62"/>
<dbReference type="NCBIfam" id="NF011494">
    <property type="entry name" value="PRK14902.1"/>
    <property type="match status" value="1"/>
</dbReference>
<dbReference type="GO" id="GO:0003723">
    <property type="term" value="F:RNA binding"/>
    <property type="evidence" value="ECO:0007669"/>
    <property type="project" value="UniProtKB-UniRule"/>
</dbReference>
<gene>
    <name evidence="15" type="ORF">SAMN02910280_2380</name>
</gene>
<evidence type="ECO:0000313" key="16">
    <source>
        <dbReference type="Proteomes" id="UP000183461"/>
    </source>
</evidence>
<evidence type="ECO:0000259" key="14">
    <source>
        <dbReference type="PROSITE" id="PS51686"/>
    </source>
</evidence>
<dbReference type="EMBL" id="FPIP01000006">
    <property type="protein sequence ID" value="SFW40826.1"/>
    <property type="molecule type" value="Genomic_DNA"/>
</dbReference>
<evidence type="ECO:0000256" key="9">
    <source>
        <dbReference type="ARBA" id="ARBA00022884"/>
    </source>
</evidence>
<dbReference type="InterPro" id="IPR004573">
    <property type="entry name" value="rRNA_ssu_MeTfrase_B"/>
</dbReference>
<dbReference type="EC" id="2.1.1.176" evidence="3"/>
<organism evidence="15 16">
    <name type="scientific">Ruminococcus flavefaciens</name>
    <dbReference type="NCBI Taxonomy" id="1265"/>
    <lineage>
        <taxon>Bacteria</taxon>
        <taxon>Bacillati</taxon>
        <taxon>Bacillota</taxon>
        <taxon>Clostridia</taxon>
        <taxon>Eubacteriales</taxon>
        <taxon>Oscillospiraceae</taxon>
        <taxon>Ruminococcus</taxon>
    </lineage>
</organism>
<dbReference type="InterPro" id="IPR035926">
    <property type="entry name" value="NusB-like_sf"/>
</dbReference>
<dbReference type="GO" id="GO:0006355">
    <property type="term" value="P:regulation of DNA-templated transcription"/>
    <property type="evidence" value="ECO:0007669"/>
    <property type="project" value="InterPro"/>
</dbReference>
<evidence type="ECO:0000256" key="12">
    <source>
        <dbReference type="ARBA" id="ARBA00047283"/>
    </source>
</evidence>
<dbReference type="GO" id="GO:0008649">
    <property type="term" value="F:rRNA methyltransferase activity"/>
    <property type="evidence" value="ECO:0007669"/>
    <property type="project" value="InterPro"/>
</dbReference>
<evidence type="ECO:0000256" key="7">
    <source>
        <dbReference type="ARBA" id="ARBA00022679"/>
    </source>
</evidence>
<dbReference type="SUPFAM" id="SSF48013">
    <property type="entry name" value="NusB-like"/>
    <property type="match status" value="1"/>
</dbReference>
<dbReference type="PANTHER" id="PTHR22807">
    <property type="entry name" value="NOP2 YEAST -RELATED NOL1/NOP2/FMU SUN DOMAIN-CONTAINING"/>
    <property type="match status" value="1"/>
</dbReference>
<feature type="active site" description="Nucleophile" evidence="13">
    <location>
        <position position="373"/>
    </location>
</feature>
<evidence type="ECO:0000256" key="3">
    <source>
        <dbReference type="ARBA" id="ARBA00012140"/>
    </source>
</evidence>
<dbReference type="Proteomes" id="UP000183461">
    <property type="component" value="Unassembled WGS sequence"/>
</dbReference>
<dbReference type="CDD" id="cd02440">
    <property type="entry name" value="AdoMet_MTases"/>
    <property type="match status" value="1"/>
</dbReference>
<name>A0A1K1NZ62_RUMFL</name>
<evidence type="ECO:0000256" key="2">
    <source>
        <dbReference type="ARBA" id="ARBA00004496"/>
    </source>
</evidence>
<sequence length="430" mass="47148">MTDPRYLAVKLLDKTFSSGSYSNLQLDSGLKGSDLDDRGRKLCSALYYGVIERRLTLDHMIGGLSSRPIEKLDGIILNILRCGVYQIMYMDSVPDNAAVNESVALAKKFRKTSASGMVNAVLRNFIRGGRELKLPKDGVKALSVKYSAPVELVKSLADDYGREAAENFLAASLEKNVTYLRLNPIRCTEEEFLSALGGIKAEKLMDNCFMAESGDLTATEAFKKGWFHVQGLASQLCCMSLAPTEQDRVLDICAAPGGKTFTMAELMGGKGEIYAFDLHEKRAELIRKGAERLGLTNIKAAAGDATKFNPELPKFTKILCDVPCSGLGVIGSKPEIKYKNISDFAGLPDIQYKIVCNALNYLDSGGTLVYSTCTVRKAENEAVCERLLRDHSELEAVELPELMGEKFGTMATLMPPKFGSGFFIAKFRKK</sequence>
<keyword evidence="8 13" id="KW-0949">S-adenosyl-L-methionine</keyword>
<dbReference type="InterPro" id="IPR023267">
    <property type="entry name" value="RCMT"/>
</dbReference>
<proteinExistence type="inferred from homology"/>
<dbReference type="InterPro" id="IPR049560">
    <property type="entry name" value="MeTrfase_RsmB-F_NOP2_cat"/>
</dbReference>
<dbReference type="NCBIfam" id="TIGR00563">
    <property type="entry name" value="rsmB"/>
    <property type="match status" value="1"/>
</dbReference>
<comment type="similarity">
    <text evidence="13">Belongs to the class I-like SAM-binding methyltransferase superfamily. RsmB/NOP family.</text>
</comment>
<evidence type="ECO:0000256" key="11">
    <source>
        <dbReference type="ARBA" id="ARBA00031088"/>
    </source>
</evidence>
<comment type="function">
    <text evidence="1">Specifically methylates the cytosine at position 967 (m5C967) of 16S rRNA.</text>
</comment>
<comment type="catalytic activity">
    <reaction evidence="12">
        <text>cytidine(967) in 16S rRNA + S-adenosyl-L-methionine = 5-methylcytidine(967) in 16S rRNA + S-adenosyl-L-homocysteine + H(+)</text>
        <dbReference type="Rhea" id="RHEA:42748"/>
        <dbReference type="Rhea" id="RHEA-COMP:10219"/>
        <dbReference type="Rhea" id="RHEA-COMP:10220"/>
        <dbReference type="ChEBI" id="CHEBI:15378"/>
        <dbReference type="ChEBI" id="CHEBI:57856"/>
        <dbReference type="ChEBI" id="CHEBI:59789"/>
        <dbReference type="ChEBI" id="CHEBI:74483"/>
        <dbReference type="ChEBI" id="CHEBI:82748"/>
        <dbReference type="EC" id="2.1.1.176"/>
    </reaction>
</comment>
<evidence type="ECO:0000256" key="13">
    <source>
        <dbReference type="PROSITE-ProRule" id="PRU01023"/>
    </source>
</evidence>
<feature type="binding site" evidence="13">
    <location>
        <position position="321"/>
    </location>
    <ligand>
        <name>S-adenosyl-L-methionine</name>
        <dbReference type="ChEBI" id="CHEBI:59789"/>
    </ligand>
</feature>
<feature type="binding site" evidence="13">
    <location>
        <position position="304"/>
    </location>
    <ligand>
        <name>S-adenosyl-L-methionine</name>
        <dbReference type="ChEBI" id="CHEBI:59789"/>
    </ligand>
</feature>
<protein>
    <recommendedName>
        <fullName evidence="3">16S rRNA (cytosine(967)-C(5))-methyltransferase</fullName>
        <ecNumber evidence="3">2.1.1.176</ecNumber>
    </recommendedName>
    <alternativeName>
        <fullName evidence="10">16S rRNA m5C967 methyltransferase</fullName>
    </alternativeName>
    <alternativeName>
        <fullName evidence="11">rRNA (cytosine-C(5)-)-methyltransferase RsmB</fullName>
    </alternativeName>
</protein>
<feature type="domain" description="SAM-dependent MTase RsmB/NOP-type" evidence="14">
    <location>
        <begin position="152"/>
        <end position="430"/>
    </location>
</feature>
<dbReference type="PROSITE" id="PS51686">
    <property type="entry name" value="SAM_MT_RSMB_NOP"/>
    <property type="match status" value="1"/>
</dbReference>
<accession>A0A1K1NZ62</accession>
<keyword evidence="4" id="KW-0963">Cytoplasm</keyword>
<dbReference type="Pfam" id="PF01189">
    <property type="entry name" value="Methyltr_RsmB-F"/>
    <property type="match status" value="1"/>
</dbReference>
<dbReference type="Gene3D" id="3.40.50.150">
    <property type="entry name" value="Vaccinia Virus protein VP39"/>
    <property type="match status" value="1"/>
</dbReference>
<evidence type="ECO:0000256" key="8">
    <source>
        <dbReference type="ARBA" id="ARBA00022691"/>
    </source>
</evidence>
<dbReference type="Gene3D" id="1.10.940.10">
    <property type="entry name" value="NusB-like"/>
    <property type="match status" value="1"/>
</dbReference>
<evidence type="ECO:0000256" key="6">
    <source>
        <dbReference type="ARBA" id="ARBA00022603"/>
    </source>
</evidence>
<reference evidence="15 16" key="1">
    <citation type="submission" date="2016-11" db="EMBL/GenBank/DDBJ databases">
        <authorList>
            <person name="Jaros S."/>
            <person name="Januszkiewicz K."/>
            <person name="Wedrychowicz H."/>
        </authorList>
    </citation>
    <scope>NUCLEOTIDE SEQUENCE [LARGE SCALE GENOMIC DNA]</scope>
    <source>
        <strain evidence="15 16">YL228</strain>
    </source>
</reference>
<dbReference type="Pfam" id="PF01029">
    <property type="entry name" value="NusB"/>
    <property type="match status" value="1"/>
</dbReference>
<keyword evidence="5" id="KW-0698">rRNA processing</keyword>
<dbReference type="PANTHER" id="PTHR22807:SF53">
    <property type="entry name" value="RIBOSOMAL RNA SMALL SUBUNIT METHYLTRANSFERASE B-RELATED"/>
    <property type="match status" value="1"/>
</dbReference>
<keyword evidence="6 13" id="KW-0489">Methyltransferase</keyword>
<dbReference type="Gene3D" id="3.30.70.1170">
    <property type="entry name" value="Sun protein, domain 3"/>
    <property type="match status" value="1"/>
</dbReference>
<comment type="subcellular location">
    <subcellularLocation>
        <location evidence="2">Cytoplasm</location>
    </subcellularLocation>
</comment>
<keyword evidence="9 13" id="KW-0694">RNA-binding</keyword>
<evidence type="ECO:0000256" key="5">
    <source>
        <dbReference type="ARBA" id="ARBA00022552"/>
    </source>
</evidence>